<reference evidence="3" key="1">
    <citation type="submission" date="2017-02" db="UniProtKB">
        <authorList>
            <consortium name="WormBaseParasite"/>
        </authorList>
    </citation>
    <scope>IDENTIFICATION</scope>
</reference>
<dbReference type="Proteomes" id="UP000268014">
    <property type="component" value="Unassembled WGS sequence"/>
</dbReference>
<evidence type="ECO:0000313" key="2">
    <source>
        <dbReference type="Proteomes" id="UP000268014"/>
    </source>
</evidence>
<dbReference type="AlphaFoldDB" id="A0A0N4WCR0"/>
<proteinExistence type="predicted"/>
<dbReference type="InterPro" id="IPR012435">
    <property type="entry name" value="TMEM144"/>
</dbReference>
<name>A0A0N4WCR0_HAEPC</name>
<organism evidence="3">
    <name type="scientific">Haemonchus placei</name>
    <name type="common">Barber's pole worm</name>
    <dbReference type="NCBI Taxonomy" id="6290"/>
    <lineage>
        <taxon>Eukaryota</taxon>
        <taxon>Metazoa</taxon>
        <taxon>Ecdysozoa</taxon>
        <taxon>Nematoda</taxon>
        <taxon>Chromadorea</taxon>
        <taxon>Rhabditida</taxon>
        <taxon>Rhabditina</taxon>
        <taxon>Rhabditomorpha</taxon>
        <taxon>Strongyloidea</taxon>
        <taxon>Trichostrongylidae</taxon>
        <taxon>Haemonchus</taxon>
    </lineage>
</organism>
<gene>
    <name evidence="1" type="ORF">HPLM_LOCUS8311</name>
</gene>
<reference evidence="1 2" key="2">
    <citation type="submission" date="2018-11" db="EMBL/GenBank/DDBJ databases">
        <authorList>
            <consortium name="Pathogen Informatics"/>
        </authorList>
    </citation>
    <scope>NUCLEOTIDE SEQUENCE [LARGE SCALE GENOMIC DNA]</scope>
    <source>
        <strain evidence="1 2">MHpl1</strain>
    </source>
</reference>
<accession>A0A0N4WCR0</accession>
<dbReference type="Pfam" id="PF07857">
    <property type="entry name" value="TMEM144"/>
    <property type="match status" value="1"/>
</dbReference>
<dbReference type="EMBL" id="UZAF01016833">
    <property type="protein sequence ID" value="VDO34494.1"/>
    <property type="molecule type" value="Genomic_DNA"/>
</dbReference>
<evidence type="ECO:0000313" key="3">
    <source>
        <dbReference type="WBParaSite" id="HPLM_0000831901-mRNA-1"/>
    </source>
</evidence>
<dbReference type="OrthoDB" id="426527at2759"/>
<keyword evidence="2" id="KW-1185">Reference proteome</keyword>
<protein>
    <submittedName>
        <fullName evidence="3">EamA family transporter</fullName>
    </submittedName>
</protein>
<dbReference type="WBParaSite" id="HPLM_0000831901-mRNA-1">
    <property type="protein sequence ID" value="HPLM_0000831901-mRNA-1"/>
    <property type="gene ID" value="HPLM_0000831901"/>
</dbReference>
<sequence>MWIGLLAALTASFLFGTVFVPIKRVQAGDGRSSIFFLLF</sequence>
<evidence type="ECO:0000313" key="1">
    <source>
        <dbReference type="EMBL" id="VDO34494.1"/>
    </source>
</evidence>